<dbReference type="EMBL" id="JAODUO010000248">
    <property type="protein sequence ID" value="KAK2184933.1"/>
    <property type="molecule type" value="Genomic_DNA"/>
</dbReference>
<dbReference type="Proteomes" id="UP001209878">
    <property type="component" value="Unassembled WGS sequence"/>
</dbReference>
<name>A0AAD9NYR3_RIDPI</name>
<evidence type="ECO:0000256" key="1">
    <source>
        <dbReference type="SAM" id="MobiDB-lite"/>
    </source>
</evidence>
<gene>
    <name evidence="2" type="ORF">NP493_242g00000</name>
</gene>
<dbReference type="AlphaFoldDB" id="A0AAD9NYR3"/>
<proteinExistence type="predicted"/>
<accession>A0AAD9NYR3</accession>
<comment type="caution">
    <text evidence="2">The sequence shown here is derived from an EMBL/GenBank/DDBJ whole genome shotgun (WGS) entry which is preliminary data.</text>
</comment>
<feature type="region of interest" description="Disordered" evidence="1">
    <location>
        <begin position="1"/>
        <end position="27"/>
    </location>
</feature>
<protein>
    <submittedName>
        <fullName evidence="2">Uncharacterized protein</fullName>
    </submittedName>
</protein>
<keyword evidence="3" id="KW-1185">Reference proteome</keyword>
<sequence>MEQTLPSLGQTLSSTEQATQSLSSSNRATYVLANFDTRPVYRTHDQCAGHTTSVQDTRQCTGHTTSV</sequence>
<organism evidence="2 3">
    <name type="scientific">Ridgeia piscesae</name>
    <name type="common">Tubeworm</name>
    <dbReference type="NCBI Taxonomy" id="27915"/>
    <lineage>
        <taxon>Eukaryota</taxon>
        <taxon>Metazoa</taxon>
        <taxon>Spiralia</taxon>
        <taxon>Lophotrochozoa</taxon>
        <taxon>Annelida</taxon>
        <taxon>Polychaeta</taxon>
        <taxon>Sedentaria</taxon>
        <taxon>Canalipalpata</taxon>
        <taxon>Sabellida</taxon>
        <taxon>Siboglinidae</taxon>
        <taxon>Ridgeia</taxon>
    </lineage>
</organism>
<reference evidence="2" key="1">
    <citation type="journal article" date="2023" name="Mol. Biol. Evol.">
        <title>Third-Generation Sequencing Reveals the Adaptive Role of the Epigenome in Three Deep-Sea Polychaetes.</title>
        <authorList>
            <person name="Perez M."/>
            <person name="Aroh O."/>
            <person name="Sun Y."/>
            <person name="Lan Y."/>
            <person name="Juniper S.K."/>
            <person name="Young C.R."/>
            <person name="Angers B."/>
            <person name="Qian P.Y."/>
        </authorList>
    </citation>
    <scope>NUCLEOTIDE SEQUENCE</scope>
    <source>
        <strain evidence="2">R07B-5</strain>
    </source>
</reference>
<evidence type="ECO:0000313" key="2">
    <source>
        <dbReference type="EMBL" id="KAK2184933.1"/>
    </source>
</evidence>
<evidence type="ECO:0000313" key="3">
    <source>
        <dbReference type="Proteomes" id="UP001209878"/>
    </source>
</evidence>